<dbReference type="Pfam" id="PF08291">
    <property type="entry name" value="Peptidase_M15_3"/>
    <property type="match status" value="1"/>
</dbReference>
<protein>
    <recommendedName>
        <fullName evidence="1">Peptidase M15A C-terminal domain-containing protein</fullName>
    </recommendedName>
</protein>
<keyword evidence="4" id="KW-1185">Reference proteome</keyword>
<evidence type="ECO:0000313" key="4">
    <source>
        <dbReference type="Proteomes" id="UP000049077"/>
    </source>
</evidence>
<dbReference type="InterPro" id="IPR009045">
    <property type="entry name" value="Zn_M74/Hedgehog-like"/>
</dbReference>
<dbReference type="InterPro" id="IPR013230">
    <property type="entry name" value="Peptidase_M15A_C"/>
</dbReference>
<dbReference type="Proteomes" id="UP000049077">
    <property type="component" value="Unassembled WGS sequence"/>
</dbReference>
<evidence type="ECO:0000313" key="5">
    <source>
        <dbReference type="Proteomes" id="UP000049495"/>
    </source>
</evidence>
<dbReference type="Gene3D" id="3.30.1380.10">
    <property type="match status" value="1"/>
</dbReference>
<dbReference type="AlphaFoldDB" id="A0A0T7D2J4"/>
<evidence type="ECO:0000259" key="1">
    <source>
        <dbReference type="Pfam" id="PF08291"/>
    </source>
</evidence>
<evidence type="ECO:0000313" key="2">
    <source>
        <dbReference type="EMBL" id="CDT16658.1"/>
    </source>
</evidence>
<dbReference type="EMBL" id="CCJX01000065">
    <property type="protein sequence ID" value="CDT16658.1"/>
    <property type="molecule type" value="Genomic_DNA"/>
</dbReference>
<comment type="caution">
    <text evidence="3">The sequence shown here is derived from an EMBL/GenBank/DDBJ whole genome shotgun (WGS) entry which is preliminary data.</text>
</comment>
<gene>
    <name evidence="2" type="ORF">VCR4J5_1570031</name>
    <name evidence="3" type="ORF">VCR5J5_240025</name>
</gene>
<organism evidence="3 5">
    <name type="scientific">Vibrio crassostreae</name>
    <dbReference type="NCBI Taxonomy" id="246167"/>
    <lineage>
        <taxon>Bacteria</taxon>
        <taxon>Pseudomonadati</taxon>
        <taxon>Pseudomonadota</taxon>
        <taxon>Gammaproteobacteria</taxon>
        <taxon>Vibrionales</taxon>
        <taxon>Vibrionaceae</taxon>
        <taxon>Vibrio</taxon>
    </lineage>
</organism>
<dbReference type="RefSeq" id="WP_048659066.1">
    <property type="nucleotide sequence ID" value="NZ_CAWMAN010000031.1"/>
</dbReference>
<feature type="domain" description="Peptidase M15A C-terminal" evidence="1">
    <location>
        <begin position="108"/>
        <end position="177"/>
    </location>
</feature>
<dbReference type="Proteomes" id="UP000049495">
    <property type="component" value="Unassembled WGS sequence"/>
</dbReference>
<accession>A0A0T7D2J4</accession>
<dbReference type="OrthoDB" id="500593at2"/>
<evidence type="ECO:0000313" key="3">
    <source>
        <dbReference type="EMBL" id="CDT29373.1"/>
    </source>
</evidence>
<dbReference type="SUPFAM" id="SSF55166">
    <property type="entry name" value="Hedgehog/DD-peptidase"/>
    <property type="match status" value="1"/>
</dbReference>
<proteinExistence type="predicted"/>
<reference evidence="5" key="1">
    <citation type="submission" date="2014-06" db="EMBL/GenBank/DDBJ databases">
        <authorList>
            <person name="Le Roux Frederique"/>
        </authorList>
    </citation>
    <scope>NUCLEOTIDE SEQUENCE [LARGE SCALE GENOMIC DNA]</scope>
    <source>
        <strain evidence="5">J5-5</strain>
    </source>
</reference>
<reference evidence="3 4" key="2">
    <citation type="submission" date="2014-06" db="EMBL/GenBank/DDBJ databases">
        <authorList>
            <person name="Le Roux F."/>
        </authorList>
    </citation>
    <scope>NUCLEOTIDE SEQUENCE</scope>
    <source>
        <strain evidence="2 4">J5-4</strain>
        <strain evidence="3">J5-5</strain>
    </source>
</reference>
<name>A0A0T7D2J4_9VIBR</name>
<dbReference type="EMBL" id="CCJV01000083">
    <property type="protein sequence ID" value="CDT29373.1"/>
    <property type="molecule type" value="Genomic_DNA"/>
</dbReference>
<sequence>MYSSILITLALSTTQPYPEEFERLYTEETEITYEDLVVDVHGYKVPTRSAFRGWMLLNHAEDQVREIGQQLKDAGITQSMPLHLVLLQGTDWAMSNTTLFTLPNKKHVPNMINTLKYIQEYIEPEIGVVIPVSGERSKLYNQQAGGALQSKHLEFCALDLVPANGISRADLHVKLKKIHAEYGQKNNVGLGLYAGVRFHIDTCGFRNW</sequence>